<dbReference type="KEGG" id="vha:VIBHAR_07078"/>
<reference evidence="5 6" key="1">
    <citation type="submission" date="2007-08" db="EMBL/GenBank/DDBJ databases">
        <authorList>
            <consortium name="The Vibrio harveyi Genome Sequencing Project"/>
            <person name="Bassler B."/>
            <person name="Clifton S.W."/>
            <person name="Fulton L."/>
            <person name="Delehaunty K."/>
            <person name="Fronick C."/>
            <person name="Harrison M."/>
            <person name="Markivic C."/>
            <person name="Fulton R."/>
            <person name="Tin-Wollam A.-M."/>
            <person name="Shah N."/>
            <person name="Pepin K."/>
            <person name="Nash W."/>
            <person name="Thiruvilangam P."/>
            <person name="Bhonagiri V."/>
            <person name="Waters C."/>
            <person name="Tu K.C."/>
            <person name="Irgon J."/>
            <person name="Wilson R.K."/>
        </authorList>
    </citation>
    <scope>NUCLEOTIDE SEQUENCE [LARGE SCALE GENOMIC DNA]</scope>
    <source>
        <strain evidence="6">ATCC BAA-1116 / BB120</strain>
    </source>
</reference>
<evidence type="ECO:0000256" key="4">
    <source>
        <dbReference type="SAM" id="SignalP"/>
    </source>
</evidence>
<organism evidence="5 6">
    <name type="scientific">Vibrio campbellii (strain ATCC BAA-1116)</name>
    <dbReference type="NCBI Taxonomy" id="2902295"/>
    <lineage>
        <taxon>Bacteria</taxon>
        <taxon>Pseudomonadati</taxon>
        <taxon>Pseudomonadota</taxon>
        <taxon>Gammaproteobacteria</taxon>
        <taxon>Vibrionales</taxon>
        <taxon>Vibrionaceae</taxon>
        <taxon>Vibrio</taxon>
    </lineage>
</organism>
<comment type="subcellular location">
    <subcellularLocation>
        <location evidence="1">Secreted</location>
    </subcellularLocation>
</comment>
<keyword evidence="4" id="KW-0732">Signal</keyword>
<dbReference type="Proteomes" id="UP000008152">
    <property type="component" value="Chromosome II"/>
</dbReference>
<dbReference type="EMBL" id="CP000790">
    <property type="protein sequence ID" value="ABU74951.1"/>
    <property type="molecule type" value="Genomic_DNA"/>
</dbReference>
<name>A7N7X5_VIBC1</name>
<evidence type="ECO:0008006" key="7">
    <source>
        <dbReference type="Google" id="ProtNLM"/>
    </source>
</evidence>
<feature type="signal peptide" evidence="4">
    <location>
        <begin position="1"/>
        <end position="18"/>
    </location>
</feature>
<feature type="chain" id="PRO_5002713892" description="Virulence plasmid B protein" evidence="4">
    <location>
        <begin position="19"/>
        <end position="103"/>
    </location>
</feature>
<evidence type="ECO:0000313" key="6">
    <source>
        <dbReference type="Proteomes" id="UP000008152"/>
    </source>
</evidence>
<dbReference type="PATRIC" id="fig|338187.36.peg.5903"/>
<keyword evidence="3" id="KW-0843">Virulence</keyword>
<evidence type="ECO:0000256" key="1">
    <source>
        <dbReference type="ARBA" id="ARBA00004613"/>
    </source>
</evidence>
<dbReference type="GO" id="GO:0005737">
    <property type="term" value="C:cytoplasm"/>
    <property type="evidence" value="ECO:0007669"/>
    <property type="project" value="InterPro"/>
</dbReference>
<dbReference type="GO" id="GO:0005576">
    <property type="term" value="C:extracellular region"/>
    <property type="evidence" value="ECO:0007669"/>
    <property type="project" value="UniProtKB-SubCell"/>
</dbReference>
<evidence type="ECO:0000256" key="2">
    <source>
        <dbReference type="ARBA" id="ARBA00022525"/>
    </source>
</evidence>
<evidence type="ECO:0000313" key="5">
    <source>
        <dbReference type="EMBL" id="ABU74951.1"/>
    </source>
</evidence>
<gene>
    <name evidence="5" type="ordered locus">VIBHAR_07078</name>
</gene>
<keyword evidence="2" id="KW-0964">Secreted</keyword>
<protein>
    <recommendedName>
        <fullName evidence="7">Virulence plasmid B protein</fullName>
    </recommendedName>
</protein>
<dbReference type="RefSeq" id="WP_012130383.1">
    <property type="nucleotide sequence ID" value="NC_009784.1"/>
</dbReference>
<proteinExistence type="predicted"/>
<evidence type="ECO:0000256" key="3">
    <source>
        <dbReference type="ARBA" id="ARBA00023026"/>
    </source>
</evidence>
<accession>A7N7X5</accession>
<dbReference type="Pfam" id="PF03534">
    <property type="entry name" value="SpvB"/>
    <property type="match status" value="1"/>
</dbReference>
<sequence>MSRLSMLFLSVFAFSIQAVEVGTLPGELVVQSGTAQYQLPISVPKGRGGNSPQLSLVYSSGGTPSGVIGSGFSLTGMPTISRCGSQQTIDSQVRAVQYRRFSR</sequence>
<dbReference type="InterPro" id="IPR003284">
    <property type="entry name" value="Sal_SpvB"/>
</dbReference>
<dbReference type="AlphaFoldDB" id="A7N7X5"/>